<dbReference type="OrthoDB" id="4544211at2"/>
<reference evidence="1 2" key="1">
    <citation type="submission" date="2015-12" db="EMBL/GenBank/DDBJ databases">
        <title>Complete genome of Roseateles depolymerans KCTC 42856.</title>
        <authorList>
            <person name="Kim K.M."/>
        </authorList>
    </citation>
    <scope>NUCLEOTIDE SEQUENCE [LARGE SCALE GENOMIC DNA]</scope>
    <source>
        <strain evidence="1 2">KCTC 42856</strain>
    </source>
</reference>
<dbReference type="InterPro" id="IPR027600">
    <property type="entry name" value="HprK-rel_A"/>
</dbReference>
<evidence type="ECO:0000313" key="2">
    <source>
        <dbReference type="Proteomes" id="UP000060699"/>
    </source>
</evidence>
<proteinExistence type="predicted"/>
<dbReference type="RefSeq" id="WP_058933419.1">
    <property type="nucleotide sequence ID" value="NZ_CP013729.1"/>
</dbReference>
<dbReference type="Gene3D" id="3.40.50.300">
    <property type="entry name" value="P-loop containing nucleotide triphosphate hydrolases"/>
    <property type="match status" value="1"/>
</dbReference>
<dbReference type="GO" id="GO:0016301">
    <property type="term" value="F:kinase activity"/>
    <property type="evidence" value="ECO:0007669"/>
    <property type="project" value="UniProtKB-KW"/>
</dbReference>
<evidence type="ECO:0000313" key="1">
    <source>
        <dbReference type="EMBL" id="ALV04850.1"/>
    </source>
</evidence>
<dbReference type="SUPFAM" id="SSF53795">
    <property type="entry name" value="PEP carboxykinase-like"/>
    <property type="match status" value="1"/>
</dbReference>
<dbReference type="Proteomes" id="UP000060699">
    <property type="component" value="Chromosome"/>
</dbReference>
<dbReference type="PATRIC" id="fig|76731.3.peg.355"/>
<dbReference type="NCBIfam" id="TIGR04352">
    <property type="entry name" value="HprK_rel_A"/>
    <property type="match status" value="1"/>
</dbReference>
<keyword evidence="2" id="KW-1185">Reference proteome</keyword>
<gene>
    <name evidence="1" type="ORF">RD2015_347</name>
</gene>
<dbReference type="STRING" id="76731.RD2015_347"/>
<keyword evidence="1" id="KW-0418">Kinase</keyword>
<organism evidence="1 2">
    <name type="scientific">Roseateles depolymerans</name>
    <dbReference type="NCBI Taxonomy" id="76731"/>
    <lineage>
        <taxon>Bacteria</taxon>
        <taxon>Pseudomonadati</taxon>
        <taxon>Pseudomonadota</taxon>
        <taxon>Betaproteobacteria</taxon>
        <taxon>Burkholderiales</taxon>
        <taxon>Sphaerotilaceae</taxon>
        <taxon>Roseateles</taxon>
    </lineage>
</organism>
<protein>
    <submittedName>
        <fullName evidence="1">Hpr(Ser) kinase/phosphatase</fullName>
    </submittedName>
</protein>
<accession>A0A0U3LEF7</accession>
<dbReference type="KEGG" id="rdp:RD2015_347"/>
<dbReference type="InterPro" id="IPR027417">
    <property type="entry name" value="P-loop_NTPase"/>
</dbReference>
<dbReference type="EMBL" id="CP013729">
    <property type="protein sequence ID" value="ALV04850.1"/>
    <property type="molecule type" value="Genomic_DNA"/>
</dbReference>
<sequence>MKLAELSRDDVRRQLRTDGLALRLAPFSVKVRSDLPHLADELVGLYDRFELVPDHDFIDFHVAVLRSPHWRSRLMGRAEFWFDGQRSFTPLPGAQALAMLEWGINWCIAAHAHQYLLIHAAVLERGGRALVMPAPPGSGKSTLCAALAHRGWRLLSDELGLLDLRTGLLHGMARPINLKNASIPLLKAFAPQARFSASMPNTTKGTVALVRAPEDAIDRRSLPAQPAWVVLPAWRADGPAQLMPVERAQAFMALAEQSFNYDLHGQAGFQAVGRLVDQCDCYRFEYSHLDEAVRHFESLAEGAE</sequence>
<name>A0A0U3LEF7_9BURK</name>
<keyword evidence="1" id="KW-0808">Transferase</keyword>
<dbReference type="AlphaFoldDB" id="A0A0U3LEF7"/>